<dbReference type="PANTHER" id="PTHR44229:SF8">
    <property type="entry name" value="ALCOHOL DEHYDROGENASE-RELATED"/>
    <property type="match status" value="1"/>
</dbReference>
<dbReference type="PANTHER" id="PTHR44229">
    <property type="entry name" value="15-HYDROXYPROSTAGLANDIN DEHYDROGENASE [NAD(+)]"/>
    <property type="match status" value="1"/>
</dbReference>
<gene>
    <name evidence="4" type="ORF">CHILSU_LOCUS833</name>
</gene>
<name>A0ABN8AY18_CHISP</name>
<dbReference type="InterPro" id="IPR036291">
    <property type="entry name" value="NAD(P)-bd_dom_sf"/>
</dbReference>
<dbReference type="InterPro" id="IPR002347">
    <property type="entry name" value="SDR_fam"/>
</dbReference>
<sequence>MERNIEKKQVVITGGAQGIGFSTAEKFLEKGARLVIILDIDEKQGQASAETLKSKYGEGRAEFYKCDITSDLDPVTNTIFDKHGFIDVLVNNAGICNEYMLRKTIEVNVTAVMEWSIRFFDRTRKDKGGNGGTVINIASQYGFRVDQFMPIYQGSKFAVIGFTRSFGHSYRYKKYGVRVVAVCPGATRTKLSTKTKMNDDPSVQKDFEEMLKTETWQEVEAVSNVIAYVFENADSGTAWLSEDSKPAKEV</sequence>
<keyword evidence="2" id="KW-0560">Oxidoreductase</keyword>
<comment type="similarity">
    <text evidence="1 3">Belongs to the short-chain dehydrogenases/reductases (SDR) family.</text>
</comment>
<reference evidence="4" key="1">
    <citation type="submission" date="2021-12" db="EMBL/GenBank/DDBJ databases">
        <authorList>
            <person name="King R."/>
        </authorList>
    </citation>
    <scope>NUCLEOTIDE SEQUENCE</scope>
</reference>
<evidence type="ECO:0000256" key="1">
    <source>
        <dbReference type="ARBA" id="ARBA00006484"/>
    </source>
</evidence>
<keyword evidence="5" id="KW-1185">Reference proteome</keyword>
<dbReference type="EMBL" id="OU963903">
    <property type="protein sequence ID" value="CAH0397750.1"/>
    <property type="molecule type" value="Genomic_DNA"/>
</dbReference>
<evidence type="ECO:0000256" key="2">
    <source>
        <dbReference type="ARBA" id="ARBA00023002"/>
    </source>
</evidence>
<dbReference type="PRINTS" id="PR00080">
    <property type="entry name" value="SDRFAMILY"/>
</dbReference>
<evidence type="ECO:0000256" key="3">
    <source>
        <dbReference type="RuleBase" id="RU000363"/>
    </source>
</evidence>
<protein>
    <recommendedName>
        <fullName evidence="6">Alcohol dehydrogenase</fullName>
    </recommendedName>
</protein>
<dbReference type="Pfam" id="PF00106">
    <property type="entry name" value="adh_short"/>
    <property type="match status" value="1"/>
</dbReference>
<accession>A0ABN8AY18</accession>
<evidence type="ECO:0000313" key="5">
    <source>
        <dbReference type="Proteomes" id="UP001153292"/>
    </source>
</evidence>
<organism evidence="4 5">
    <name type="scientific">Chilo suppressalis</name>
    <name type="common">Asiatic rice borer moth</name>
    <dbReference type="NCBI Taxonomy" id="168631"/>
    <lineage>
        <taxon>Eukaryota</taxon>
        <taxon>Metazoa</taxon>
        <taxon>Ecdysozoa</taxon>
        <taxon>Arthropoda</taxon>
        <taxon>Hexapoda</taxon>
        <taxon>Insecta</taxon>
        <taxon>Pterygota</taxon>
        <taxon>Neoptera</taxon>
        <taxon>Endopterygota</taxon>
        <taxon>Lepidoptera</taxon>
        <taxon>Glossata</taxon>
        <taxon>Ditrysia</taxon>
        <taxon>Pyraloidea</taxon>
        <taxon>Crambidae</taxon>
        <taxon>Crambinae</taxon>
        <taxon>Chilo</taxon>
    </lineage>
</organism>
<dbReference type="Gene3D" id="3.40.50.720">
    <property type="entry name" value="NAD(P)-binding Rossmann-like Domain"/>
    <property type="match status" value="1"/>
</dbReference>
<dbReference type="PRINTS" id="PR00081">
    <property type="entry name" value="GDHRDH"/>
</dbReference>
<evidence type="ECO:0000313" key="4">
    <source>
        <dbReference type="EMBL" id="CAH0397750.1"/>
    </source>
</evidence>
<dbReference type="SUPFAM" id="SSF51735">
    <property type="entry name" value="NAD(P)-binding Rossmann-fold domains"/>
    <property type="match status" value="1"/>
</dbReference>
<proteinExistence type="inferred from homology"/>
<dbReference type="Proteomes" id="UP001153292">
    <property type="component" value="Chromosome 10"/>
</dbReference>
<evidence type="ECO:0008006" key="6">
    <source>
        <dbReference type="Google" id="ProtNLM"/>
    </source>
</evidence>